<comment type="catalytic activity">
    <reaction evidence="1">
        <text>(7,8-dihydropterin-6-yl)methyl diphosphate + 4-aminobenzoate = 7,8-dihydropteroate + diphosphate</text>
        <dbReference type="Rhea" id="RHEA:19949"/>
        <dbReference type="ChEBI" id="CHEBI:17836"/>
        <dbReference type="ChEBI" id="CHEBI:17839"/>
        <dbReference type="ChEBI" id="CHEBI:33019"/>
        <dbReference type="ChEBI" id="CHEBI:72950"/>
        <dbReference type="EC" id="2.5.1.15"/>
    </reaction>
</comment>
<evidence type="ECO:0000256" key="4">
    <source>
        <dbReference type="ARBA" id="ARBA00009503"/>
    </source>
</evidence>
<dbReference type="PANTHER" id="PTHR20941:SF1">
    <property type="entry name" value="FOLIC ACID SYNTHESIS PROTEIN FOL1"/>
    <property type="match status" value="1"/>
</dbReference>
<dbReference type="SUPFAM" id="SSF51717">
    <property type="entry name" value="Dihydropteroate synthetase-like"/>
    <property type="match status" value="1"/>
</dbReference>
<dbReference type="AlphaFoldDB" id="A0A098AUN3"/>
<gene>
    <name evidence="15" type="ORF">AT727_15270</name>
    <name evidence="14" type="ORF">DPCES_0302</name>
</gene>
<evidence type="ECO:0000259" key="13">
    <source>
        <dbReference type="PROSITE" id="PS50972"/>
    </source>
</evidence>
<evidence type="ECO:0000256" key="8">
    <source>
        <dbReference type="ARBA" id="ARBA00022723"/>
    </source>
</evidence>
<dbReference type="InterPro" id="IPR011005">
    <property type="entry name" value="Dihydropteroate_synth-like_sf"/>
</dbReference>
<dbReference type="UniPathway" id="UPA00077">
    <property type="reaction ID" value="UER00156"/>
</dbReference>
<comment type="similarity">
    <text evidence="4">Belongs to the DHPS family.</text>
</comment>
<evidence type="ECO:0000256" key="3">
    <source>
        <dbReference type="ARBA" id="ARBA00004763"/>
    </source>
</evidence>
<evidence type="ECO:0000313" key="14">
    <source>
        <dbReference type="EMBL" id="CDX00189.1"/>
    </source>
</evidence>
<feature type="domain" description="Pterin-binding" evidence="13">
    <location>
        <begin position="141"/>
        <end position="390"/>
    </location>
</feature>
<dbReference type="NCBIfam" id="TIGR01496">
    <property type="entry name" value="DHPS"/>
    <property type="match status" value="1"/>
</dbReference>
<evidence type="ECO:0000256" key="1">
    <source>
        <dbReference type="ARBA" id="ARBA00000012"/>
    </source>
</evidence>
<comment type="cofactor">
    <cofactor evidence="2">
        <name>Mg(2+)</name>
        <dbReference type="ChEBI" id="CHEBI:18420"/>
    </cofactor>
</comment>
<evidence type="ECO:0000256" key="7">
    <source>
        <dbReference type="ARBA" id="ARBA00022679"/>
    </source>
</evidence>
<dbReference type="InterPro" id="IPR000489">
    <property type="entry name" value="Pterin-binding_dom"/>
</dbReference>
<dbReference type="PROSITE" id="PS00792">
    <property type="entry name" value="DHPS_1"/>
    <property type="match status" value="1"/>
</dbReference>
<dbReference type="RefSeq" id="WP_005809746.1">
    <property type="nucleotide sequence ID" value="NZ_CABKQQ010000022.1"/>
</dbReference>
<comment type="function">
    <text evidence="12">Catalyzes the condensation of para-aminobenzoate (pABA) with 6-hydroxymethyl-7,8-dihydropterin diphosphate (DHPt-PP) to form 7,8-dihydropteroate (H2Pte), the immediate precursor of folate derivatives.</text>
</comment>
<sequence length="407" mass="44281">MKDYSPRWISLNNETEAKKAMQQIGSDPGGIAHMVGKPIGRALKLENVPLPAAHIIKQEMLSLGGDAAVHRNVIVNKIEASDILLVGTAKHFRRLSQKLAAQPFGLKDLGKSLKGLLDALEPPKQRVLPCRGKDIVLGERTLIMGILNLTPDSFSDGGKFNTLERALKQAEALVEQGADILDIGAESTRINHEPVSAEEEWERLEAVLKALLPRIAVPISVDTYKADVAERALAAGVHMINDVWGLQKDPRMAEVVGRAQAPVIVMHNQEGSNYHHLMGDIMAYLKKSIHLAEEQGLAGDQIIIDPGIGGTAFGKSLDIDLEIMSRLEEFRSLGRPILLGTSRKSMIGQTLNLPTEERLEGTLATSVVGVAAGVDILRVHDVQANKRAVQMADAIYRRKRGENFSGS</sequence>
<name>A0A098AUN3_DESHA</name>
<dbReference type="GO" id="GO:0004156">
    <property type="term" value="F:dihydropteroate synthase activity"/>
    <property type="evidence" value="ECO:0007669"/>
    <property type="project" value="UniProtKB-EC"/>
</dbReference>
<comment type="pathway">
    <text evidence="3">Cofactor biosynthesis; tetrahydrofolate biosynthesis; 7,8-dihydrofolate from 2-amino-4-hydroxy-6-hydroxymethyl-7,8-dihydropteridine diphosphate and 4-aminobenzoate: step 1/2.</text>
</comment>
<evidence type="ECO:0000256" key="10">
    <source>
        <dbReference type="ARBA" id="ARBA00022909"/>
    </source>
</evidence>
<organism evidence="14">
    <name type="scientific">Desulfitobacterium hafniense</name>
    <name type="common">Desulfitobacterium frappieri</name>
    <dbReference type="NCBI Taxonomy" id="49338"/>
    <lineage>
        <taxon>Bacteria</taxon>
        <taxon>Bacillati</taxon>
        <taxon>Bacillota</taxon>
        <taxon>Clostridia</taxon>
        <taxon>Eubacteriales</taxon>
        <taxon>Desulfitobacteriaceae</taxon>
        <taxon>Desulfitobacterium</taxon>
    </lineage>
</organism>
<evidence type="ECO:0000313" key="15">
    <source>
        <dbReference type="EMBL" id="KTE93370.1"/>
    </source>
</evidence>
<dbReference type="InterPro" id="IPR006390">
    <property type="entry name" value="DHP_synth_dom"/>
</dbReference>
<reference evidence="15 16" key="2">
    <citation type="submission" date="2015-12" db="EMBL/GenBank/DDBJ databases">
        <title>Draft Genome Sequence of Desulfitobacterium hafniense Strain DH, a Sulfate-reducing Bacterium Isolated from Paddy Soils.</title>
        <authorList>
            <person name="Bao P."/>
            <person name="Zhang X."/>
            <person name="Li G."/>
        </authorList>
    </citation>
    <scope>NUCLEOTIDE SEQUENCE [LARGE SCALE GENOMIC DNA]</scope>
    <source>
        <strain evidence="15 16">DH</strain>
    </source>
</reference>
<dbReference type="GO" id="GO:0005829">
    <property type="term" value="C:cytosol"/>
    <property type="evidence" value="ECO:0007669"/>
    <property type="project" value="TreeGrafter"/>
</dbReference>
<dbReference type="OrthoDB" id="9811744at2"/>
<dbReference type="PROSITE" id="PS50972">
    <property type="entry name" value="PTERIN_BINDING"/>
    <property type="match status" value="1"/>
</dbReference>
<dbReference type="Pfam" id="PF00809">
    <property type="entry name" value="Pterin_bind"/>
    <property type="match status" value="1"/>
</dbReference>
<dbReference type="CDD" id="cd00739">
    <property type="entry name" value="DHPS"/>
    <property type="match status" value="1"/>
</dbReference>
<dbReference type="GO" id="GO:0046654">
    <property type="term" value="P:tetrahydrofolate biosynthetic process"/>
    <property type="evidence" value="ECO:0007669"/>
    <property type="project" value="UniProtKB-UniPathway"/>
</dbReference>
<proteinExistence type="inferred from homology"/>
<keyword evidence="10" id="KW-0289">Folate biosynthesis</keyword>
<dbReference type="FunFam" id="3.20.20.20:FF:000006">
    <property type="entry name" value="Dihydropteroate synthase"/>
    <property type="match status" value="1"/>
</dbReference>
<dbReference type="InterPro" id="IPR045031">
    <property type="entry name" value="DHP_synth-like"/>
</dbReference>
<evidence type="ECO:0000256" key="5">
    <source>
        <dbReference type="ARBA" id="ARBA00012458"/>
    </source>
</evidence>
<dbReference type="Gene3D" id="3.20.20.20">
    <property type="entry name" value="Dihydropteroate synthase-like"/>
    <property type="match status" value="1"/>
</dbReference>
<evidence type="ECO:0000256" key="6">
    <source>
        <dbReference type="ARBA" id="ARBA00016919"/>
    </source>
</evidence>
<evidence type="ECO:0000256" key="11">
    <source>
        <dbReference type="ARBA" id="ARBA00030193"/>
    </source>
</evidence>
<dbReference type="EC" id="2.5.1.15" evidence="5"/>
<accession>A0A098AUN3</accession>
<dbReference type="GO" id="GO:0046872">
    <property type="term" value="F:metal ion binding"/>
    <property type="evidence" value="ECO:0007669"/>
    <property type="project" value="UniProtKB-KW"/>
</dbReference>
<keyword evidence="8" id="KW-0479">Metal-binding</keyword>
<protein>
    <recommendedName>
        <fullName evidence="6">Dihydropteroate synthase</fullName>
        <ecNumber evidence="5">2.5.1.15</ecNumber>
    </recommendedName>
    <alternativeName>
        <fullName evidence="11">Dihydropteroate pyrophosphorylase</fullName>
    </alternativeName>
</protein>
<keyword evidence="9" id="KW-0460">Magnesium</keyword>
<evidence type="ECO:0000256" key="2">
    <source>
        <dbReference type="ARBA" id="ARBA00001946"/>
    </source>
</evidence>
<dbReference type="PANTHER" id="PTHR20941">
    <property type="entry name" value="FOLATE SYNTHESIS PROTEINS"/>
    <property type="match status" value="1"/>
</dbReference>
<reference evidence="14" key="1">
    <citation type="submission" date="2014-07" db="EMBL/GenBank/DDBJ databases">
        <authorList>
            <person name="Hornung V.Bastian."/>
        </authorList>
    </citation>
    <scope>NUCLEOTIDE SEQUENCE</scope>
    <source>
        <strain evidence="14">PCE-S</strain>
    </source>
</reference>
<evidence type="ECO:0000256" key="9">
    <source>
        <dbReference type="ARBA" id="ARBA00022842"/>
    </source>
</evidence>
<dbReference type="EMBL" id="LOCK01000002">
    <property type="protein sequence ID" value="KTE93370.1"/>
    <property type="molecule type" value="Genomic_DNA"/>
</dbReference>
<evidence type="ECO:0000313" key="16">
    <source>
        <dbReference type="Proteomes" id="UP000054623"/>
    </source>
</evidence>
<dbReference type="GO" id="GO:0046656">
    <property type="term" value="P:folic acid biosynthetic process"/>
    <property type="evidence" value="ECO:0007669"/>
    <property type="project" value="UniProtKB-KW"/>
</dbReference>
<keyword evidence="7 14" id="KW-0808">Transferase</keyword>
<dbReference type="EMBL" id="LK996017">
    <property type="protein sequence ID" value="CDX00189.1"/>
    <property type="molecule type" value="Genomic_DNA"/>
</dbReference>
<evidence type="ECO:0000256" key="12">
    <source>
        <dbReference type="ARBA" id="ARBA00053449"/>
    </source>
</evidence>
<dbReference type="PATRIC" id="fig|49338.4.peg.322"/>
<dbReference type="Proteomes" id="UP000054623">
    <property type="component" value="Unassembled WGS sequence"/>
</dbReference>